<evidence type="ECO:0000256" key="1">
    <source>
        <dbReference type="ARBA" id="ARBA00004141"/>
    </source>
</evidence>
<organism evidence="8 9">
    <name type="scientific">Lepraria finkii</name>
    <dbReference type="NCBI Taxonomy" id="1340010"/>
    <lineage>
        <taxon>Eukaryota</taxon>
        <taxon>Fungi</taxon>
        <taxon>Dikarya</taxon>
        <taxon>Ascomycota</taxon>
        <taxon>Pezizomycotina</taxon>
        <taxon>Lecanoromycetes</taxon>
        <taxon>OSLEUM clade</taxon>
        <taxon>Lecanoromycetidae</taxon>
        <taxon>Lecanorales</taxon>
        <taxon>Lecanorineae</taxon>
        <taxon>Stereocaulaceae</taxon>
        <taxon>Lepraria</taxon>
    </lineage>
</organism>
<feature type="transmembrane region" description="Helical" evidence="7">
    <location>
        <begin position="207"/>
        <end position="227"/>
    </location>
</feature>
<protein>
    <recommendedName>
        <fullName evidence="10">GPR/FUN34 family protein</fullName>
    </recommendedName>
</protein>
<feature type="transmembrane region" description="Helical" evidence="7">
    <location>
        <begin position="183"/>
        <end position="200"/>
    </location>
</feature>
<reference evidence="8 9" key="1">
    <citation type="submission" date="2024-09" db="EMBL/GenBank/DDBJ databases">
        <title>Rethinking Asexuality: The Enigmatic Case of Functional Sexual Genes in Lepraria (Stereocaulaceae).</title>
        <authorList>
            <person name="Doellman M."/>
            <person name="Sun Y."/>
            <person name="Barcenas-Pena A."/>
            <person name="Lumbsch H.T."/>
            <person name="Grewe F."/>
        </authorList>
    </citation>
    <scope>NUCLEOTIDE SEQUENCE [LARGE SCALE GENOMIC DNA]</scope>
    <source>
        <strain evidence="8 9">Grewe 0041</strain>
    </source>
</reference>
<feature type="transmembrane region" description="Helical" evidence="7">
    <location>
        <begin position="81"/>
        <end position="102"/>
    </location>
</feature>
<feature type="transmembrane region" description="Helical" evidence="7">
    <location>
        <begin position="114"/>
        <end position="133"/>
    </location>
</feature>
<comment type="similarity">
    <text evidence="2">Belongs to the acetate uptake transporter (AceTr) (TC 2.A.96) family.</text>
</comment>
<evidence type="ECO:0000256" key="4">
    <source>
        <dbReference type="ARBA" id="ARBA00022989"/>
    </source>
</evidence>
<evidence type="ECO:0000256" key="6">
    <source>
        <dbReference type="SAM" id="MobiDB-lite"/>
    </source>
</evidence>
<keyword evidence="3 7" id="KW-0812">Transmembrane</keyword>
<dbReference type="NCBIfam" id="NF038013">
    <property type="entry name" value="AceTr_1"/>
    <property type="match status" value="1"/>
</dbReference>
<evidence type="ECO:0008006" key="10">
    <source>
        <dbReference type="Google" id="ProtNLM"/>
    </source>
</evidence>
<dbReference type="Pfam" id="PF01184">
    <property type="entry name" value="Gpr1_Fun34_YaaH"/>
    <property type="match status" value="1"/>
</dbReference>
<dbReference type="PROSITE" id="PS01114">
    <property type="entry name" value="GPR1_FUN34_YAAH"/>
    <property type="match status" value="1"/>
</dbReference>
<evidence type="ECO:0000256" key="3">
    <source>
        <dbReference type="ARBA" id="ARBA00022692"/>
    </source>
</evidence>
<comment type="subcellular location">
    <subcellularLocation>
        <location evidence="1">Membrane</location>
        <topology evidence="1">Multi-pass membrane protein</topology>
    </subcellularLocation>
</comment>
<keyword evidence="4 7" id="KW-1133">Transmembrane helix</keyword>
<evidence type="ECO:0000313" key="8">
    <source>
        <dbReference type="EMBL" id="KAL2054054.1"/>
    </source>
</evidence>
<evidence type="ECO:0000256" key="7">
    <source>
        <dbReference type="SAM" id="Phobius"/>
    </source>
</evidence>
<keyword evidence="5 7" id="KW-0472">Membrane</keyword>
<proteinExistence type="inferred from homology"/>
<evidence type="ECO:0000256" key="2">
    <source>
        <dbReference type="ARBA" id="ARBA00005587"/>
    </source>
</evidence>
<dbReference type="PANTHER" id="PTHR31123:SF1">
    <property type="entry name" value="ACCUMULATION OF DYADS PROTEIN 2-RELATED"/>
    <property type="match status" value="1"/>
</dbReference>
<feature type="region of interest" description="Disordered" evidence="6">
    <location>
        <begin position="1"/>
        <end position="37"/>
    </location>
</feature>
<feature type="transmembrane region" description="Helical" evidence="7">
    <location>
        <begin position="140"/>
        <end position="163"/>
    </location>
</feature>
<dbReference type="EMBL" id="JBHFEH010000017">
    <property type="protein sequence ID" value="KAL2054054.1"/>
    <property type="molecule type" value="Genomic_DNA"/>
</dbReference>
<comment type="caution">
    <text evidence="8">The sequence shown here is derived from an EMBL/GenBank/DDBJ whole genome shotgun (WGS) entry which is preliminary data.</text>
</comment>
<gene>
    <name evidence="8" type="ORF">ABVK25_005593</name>
</gene>
<name>A0ABR4B889_9LECA</name>
<dbReference type="Proteomes" id="UP001590951">
    <property type="component" value="Unassembled WGS sequence"/>
</dbReference>
<sequence>MSAHANTEHTGTLSGDYNKETDGAGTNRQMTHEEHQTAKAAARFGYGPLAHTNTASGDERLPAFGGEFQPGLYKGVKDRKFANPAPLGLCAFALTTFVLGLINMGTRGLNAPNLVVGLAFGYGGLIQLLAGMWEMAVGNTFGATALSSFGGFWISFGIIFTPGGFQIESSLDAVAPTEFLDEFGLYLIGWFIFTFILLLCTLKSTVAFFTLFFALDMAFMLLGIGYLKRDATGAPNPPVIKAGGFFALLAAFMAWYNALAGLADDSNSFFILPVIHFPWSVKGLQDRGKLSPRGDKNA</sequence>
<dbReference type="InterPro" id="IPR000791">
    <property type="entry name" value="Gpr1/Fun34/SatP-like"/>
</dbReference>
<evidence type="ECO:0000256" key="5">
    <source>
        <dbReference type="ARBA" id="ARBA00023136"/>
    </source>
</evidence>
<dbReference type="PANTHER" id="PTHR31123">
    <property type="entry name" value="ACCUMULATION OF DYADS PROTEIN 2-RELATED"/>
    <property type="match status" value="1"/>
</dbReference>
<evidence type="ECO:0000313" key="9">
    <source>
        <dbReference type="Proteomes" id="UP001590951"/>
    </source>
</evidence>
<feature type="compositionally biased region" description="Polar residues" evidence="6">
    <location>
        <begin position="1"/>
        <end position="15"/>
    </location>
</feature>
<dbReference type="InterPro" id="IPR047622">
    <property type="entry name" value="GPR1_FUN34_YAAH"/>
</dbReference>
<keyword evidence="9" id="KW-1185">Reference proteome</keyword>
<accession>A0ABR4B889</accession>
<feature type="transmembrane region" description="Helical" evidence="7">
    <location>
        <begin position="239"/>
        <end position="259"/>
    </location>
</feature>
<dbReference type="InterPro" id="IPR051633">
    <property type="entry name" value="AceTr"/>
</dbReference>